<organism evidence="2 3">
    <name type="scientific">Mycolicibacterium moriokaense</name>
    <dbReference type="NCBI Taxonomy" id="39691"/>
    <lineage>
        <taxon>Bacteria</taxon>
        <taxon>Bacillati</taxon>
        <taxon>Actinomycetota</taxon>
        <taxon>Actinomycetes</taxon>
        <taxon>Mycobacteriales</taxon>
        <taxon>Mycobacteriaceae</taxon>
        <taxon>Mycolicibacterium</taxon>
    </lineage>
</organism>
<dbReference type="Proteomes" id="UP000247781">
    <property type="component" value="Unassembled WGS sequence"/>
</dbReference>
<gene>
    <name evidence="2" type="ORF">C8E89_11438</name>
</gene>
<sequence>MTAPTTQLDNRAPRWRRWTDPQSLRASLGSGLLGGVCCIAAAITTAAGLGAAGFFTTVMDRYQLYFILGSVAVTALWLIRHLRRQGIPLRDGSAVLRTVGRHAIVMAIVYVITLGIAMAAAQLITM</sequence>
<name>A0A318HCG7_9MYCO</name>
<keyword evidence="1" id="KW-0812">Transmembrane</keyword>
<proteinExistence type="predicted"/>
<dbReference type="AlphaFoldDB" id="A0A318HCG7"/>
<reference evidence="2 3" key="2">
    <citation type="submission" date="2018-06" db="EMBL/GenBank/DDBJ databases">
        <title>Sequencing of bacterial isolates from soil warming experiment in Harvard Forest, Massachusetts, USA.</title>
        <authorList>
            <person name="Deangelis K.PhD."/>
        </authorList>
    </citation>
    <scope>NUCLEOTIDE SEQUENCE [LARGE SCALE GENOMIC DNA]</scope>
    <source>
        <strain evidence="2 3">GAS496</strain>
    </source>
</reference>
<reference evidence="3" key="1">
    <citation type="submission" date="2018-05" db="EMBL/GenBank/DDBJ databases">
        <authorList>
            <person name="Deangelis K."/>
            <person name="Huntemann M."/>
            <person name="Clum A."/>
            <person name="Pillay M."/>
            <person name="Palaniappan K."/>
            <person name="Varghese N."/>
            <person name="Mikhailova N."/>
            <person name="Stamatis D."/>
            <person name="Reddy T."/>
            <person name="Daum C."/>
            <person name="Shapiro N."/>
            <person name="Ivanova N."/>
            <person name="Kyrpides N."/>
            <person name="Woyke T."/>
        </authorList>
    </citation>
    <scope>NUCLEOTIDE SEQUENCE [LARGE SCALE GENOMIC DNA]</scope>
    <source>
        <strain evidence="3">GAS496</strain>
    </source>
</reference>
<keyword evidence="1" id="KW-1133">Transmembrane helix</keyword>
<dbReference type="OrthoDB" id="9866301at2"/>
<dbReference type="RefSeq" id="WP_110317888.1">
    <property type="nucleotide sequence ID" value="NZ_QJJU01000014.1"/>
</dbReference>
<protein>
    <submittedName>
        <fullName evidence="2">Uncharacterized protein</fullName>
    </submittedName>
</protein>
<keyword evidence="3" id="KW-1185">Reference proteome</keyword>
<evidence type="ECO:0000313" key="3">
    <source>
        <dbReference type="Proteomes" id="UP000247781"/>
    </source>
</evidence>
<comment type="caution">
    <text evidence="2">The sequence shown here is derived from an EMBL/GenBank/DDBJ whole genome shotgun (WGS) entry which is preliminary data.</text>
</comment>
<feature type="transmembrane region" description="Helical" evidence="1">
    <location>
        <begin position="103"/>
        <end position="124"/>
    </location>
</feature>
<keyword evidence="1" id="KW-0472">Membrane</keyword>
<feature type="transmembrane region" description="Helical" evidence="1">
    <location>
        <begin position="32"/>
        <end position="56"/>
    </location>
</feature>
<evidence type="ECO:0000256" key="1">
    <source>
        <dbReference type="SAM" id="Phobius"/>
    </source>
</evidence>
<evidence type="ECO:0000313" key="2">
    <source>
        <dbReference type="EMBL" id="PXX06265.1"/>
    </source>
</evidence>
<dbReference type="EMBL" id="QJJU01000014">
    <property type="protein sequence ID" value="PXX06265.1"/>
    <property type="molecule type" value="Genomic_DNA"/>
</dbReference>
<accession>A0A318HCG7</accession>
<feature type="transmembrane region" description="Helical" evidence="1">
    <location>
        <begin position="62"/>
        <end position="82"/>
    </location>
</feature>